<dbReference type="VEuPathDB" id="FungiDB:I7I51_08107"/>
<protein>
    <submittedName>
        <fullName evidence="1">Uncharacterized protein</fullName>
    </submittedName>
</protein>
<gene>
    <name evidence="1" type="ORF">I7I51_08107</name>
</gene>
<dbReference type="EMBL" id="CP069109">
    <property type="protein sequence ID" value="QSS58678.1"/>
    <property type="molecule type" value="Genomic_DNA"/>
</dbReference>
<dbReference type="AlphaFoldDB" id="A0A8A1LWZ8"/>
<organism evidence="1 2">
    <name type="scientific">Ajellomyces capsulatus</name>
    <name type="common">Darling's disease fungus</name>
    <name type="synonym">Histoplasma capsulatum</name>
    <dbReference type="NCBI Taxonomy" id="5037"/>
    <lineage>
        <taxon>Eukaryota</taxon>
        <taxon>Fungi</taxon>
        <taxon>Dikarya</taxon>
        <taxon>Ascomycota</taxon>
        <taxon>Pezizomycotina</taxon>
        <taxon>Eurotiomycetes</taxon>
        <taxon>Eurotiomycetidae</taxon>
        <taxon>Onygenales</taxon>
        <taxon>Ajellomycetaceae</taxon>
        <taxon>Histoplasma</taxon>
    </lineage>
</organism>
<accession>A0A8A1LWZ8</accession>
<name>A0A8A1LWZ8_AJECA</name>
<dbReference type="Proteomes" id="UP000663671">
    <property type="component" value="Chromosome 2"/>
</dbReference>
<evidence type="ECO:0000313" key="2">
    <source>
        <dbReference type="Proteomes" id="UP000663671"/>
    </source>
</evidence>
<reference evidence="1" key="1">
    <citation type="submission" date="2021-01" db="EMBL/GenBank/DDBJ databases">
        <title>Chromosome-level genome assembly of a human fungal pathogen reveals clustering of transcriptionally co-regulated genes.</title>
        <authorList>
            <person name="Voorhies M."/>
            <person name="Cohen S."/>
            <person name="Shea T.P."/>
            <person name="Petrus S."/>
            <person name="Munoz J.F."/>
            <person name="Poplawski S."/>
            <person name="Goldman W.E."/>
            <person name="Michael T."/>
            <person name="Cuomo C.A."/>
            <person name="Sil A."/>
            <person name="Beyhan S."/>
        </authorList>
    </citation>
    <scope>NUCLEOTIDE SEQUENCE</scope>
    <source>
        <strain evidence="1">WU24</strain>
    </source>
</reference>
<evidence type="ECO:0000313" key="1">
    <source>
        <dbReference type="EMBL" id="QSS58678.1"/>
    </source>
</evidence>
<proteinExistence type="predicted"/>
<sequence length="125" mass="14663">MLYISFRQHGTAQKCDDNWSIAWNRLDSNDHLSKSLWVKGAISGVANVKVFHPVQPANLWANSHNLCKGARYKSEDCSSNIQLRRLRLRQRWESAPLRNEVLIFRPLRTFLENPVIYSTRVDRQR</sequence>